<dbReference type="Gene3D" id="1.10.1760.20">
    <property type="match status" value="1"/>
</dbReference>
<keyword evidence="1 3" id="KW-0812">Transmembrane</keyword>
<feature type="transmembrane region" description="Helical" evidence="3">
    <location>
        <begin position="102"/>
        <end position="119"/>
    </location>
</feature>
<dbReference type="Proteomes" id="UP000528555">
    <property type="component" value="Unassembled WGS sequence"/>
</dbReference>
<keyword evidence="2 3" id="KW-1133">Transmembrane helix</keyword>
<dbReference type="PANTHER" id="PTHR37815:SF3">
    <property type="entry name" value="UPF0397 PROTEIN SPR0429"/>
    <property type="match status" value="1"/>
</dbReference>
<reference evidence="6 7" key="1">
    <citation type="journal article" date="2020" name="Cell Host Microbe">
        <title>Functional and Genomic Variation between Human-Derived Isolates of Lachnospiraceae Reveals Inter- and Intra-Species Diversity.</title>
        <authorList>
            <person name="Sorbara M.T."/>
            <person name="Littmann E.R."/>
            <person name="Fontana E."/>
            <person name="Moody T.U."/>
            <person name="Kohout C.E."/>
            <person name="Gjonbalaj M."/>
            <person name="Eaton V."/>
            <person name="Seok R."/>
            <person name="Leiner I.M."/>
            <person name="Pamer E.G."/>
        </authorList>
    </citation>
    <scope>NUCLEOTIDE SEQUENCE [LARGE SCALE GENOMIC DNA]</scope>
    <source>
        <strain evidence="5 6">MSK.17.11</strain>
        <strain evidence="4 7">MSK.17.38</strain>
    </source>
</reference>
<dbReference type="GO" id="GO:0022857">
    <property type="term" value="F:transmembrane transporter activity"/>
    <property type="evidence" value="ECO:0007669"/>
    <property type="project" value="InterPro"/>
</dbReference>
<dbReference type="EMBL" id="JAAIUO010000001">
    <property type="protein sequence ID" value="NSK13303.1"/>
    <property type="molecule type" value="Genomic_DNA"/>
</dbReference>
<evidence type="ECO:0000313" key="5">
    <source>
        <dbReference type="EMBL" id="NVH57568.1"/>
    </source>
</evidence>
<dbReference type="Proteomes" id="UP000701680">
    <property type="component" value="Unassembled WGS sequence"/>
</dbReference>
<dbReference type="AlphaFoldDB" id="A0A850HDF1"/>
<sequence length="241" mass="26430">MGICTKSIAFQIAALLLPPIFLAVMAVTAYPYAAAASIAVILLALLPFFIGFEQKKPRPRDLVPIAVMSVIASLGRALFAAVPNFKPTTAIVMITGMQFGPLAGFLTGALSALASNMFLGQGPWTPWQMYAWGLIGFLSGIAGQRKWFRRRGVLYFAGFLAGVLFDWFLNLQYLIGYIRPVSWQAIVLTYTAGLGFDLVHGSSTVLFLMLLEKPWGKKLHRLKMKYGILSAQEEKGEESCI</sequence>
<protein>
    <submittedName>
        <fullName evidence="5">ECF transporter S component</fullName>
    </submittedName>
</protein>
<reference evidence="5" key="2">
    <citation type="submission" date="2020-02" db="EMBL/GenBank/DDBJ databases">
        <authorList>
            <person name="Littmann E."/>
            <person name="Sorbara M."/>
        </authorList>
    </citation>
    <scope>NUCLEOTIDE SEQUENCE</scope>
    <source>
        <strain evidence="5">MSK.17.11</strain>
        <strain evidence="4">MSK.17.38</strain>
    </source>
</reference>
<evidence type="ECO:0000313" key="4">
    <source>
        <dbReference type="EMBL" id="NSK13303.1"/>
    </source>
</evidence>
<dbReference type="Pfam" id="PF12822">
    <property type="entry name" value="ECF_trnsprt"/>
    <property type="match status" value="1"/>
</dbReference>
<keyword evidence="3" id="KW-0472">Membrane</keyword>
<name>A0A850HDF1_9FIRM</name>
<feature type="transmembrane region" description="Helical" evidence="3">
    <location>
        <begin position="32"/>
        <end position="50"/>
    </location>
</feature>
<evidence type="ECO:0000256" key="3">
    <source>
        <dbReference type="SAM" id="Phobius"/>
    </source>
</evidence>
<organism evidence="5 6">
    <name type="scientific">Dorea phocaeensis</name>
    <dbReference type="NCBI Taxonomy" id="2040291"/>
    <lineage>
        <taxon>Bacteria</taxon>
        <taxon>Bacillati</taxon>
        <taxon>Bacillota</taxon>
        <taxon>Clostridia</taxon>
        <taxon>Lachnospirales</taxon>
        <taxon>Lachnospiraceae</taxon>
        <taxon>Dorea</taxon>
    </lineage>
</organism>
<dbReference type="EMBL" id="JAAITX010000001">
    <property type="protein sequence ID" value="NVH57568.1"/>
    <property type="molecule type" value="Genomic_DNA"/>
</dbReference>
<comment type="caution">
    <text evidence="5">The sequence shown here is derived from an EMBL/GenBank/DDBJ whole genome shotgun (WGS) entry which is preliminary data.</text>
</comment>
<feature type="transmembrane region" description="Helical" evidence="3">
    <location>
        <begin position="153"/>
        <end position="175"/>
    </location>
</feature>
<evidence type="ECO:0000256" key="2">
    <source>
        <dbReference type="ARBA" id="ARBA00022989"/>
    </source>
</evidence>
<gene>
    <name evidence="5" type="ORF">G5A66_02650</name>
    <name evidence="4" type="ORF">G5A75_00160</name>
</gene>
<feature type="transmembrane region" description="Helical" evidence="3">
    <location>
        <begin position="187"/>
        <end position="211"/>
    </location>
</feature>
<accession>A0A850HDF1</accession>
<dbReference type="RefSeq" id="WP_173814077.1">
    <property type="nucleotide sequence ID" value="NZ_JAAITX010000001.1"/>
</dbReference>
<proteinExistence type="predicted"/>
<dbReference type="InterPro" id="IPR024529">
    <property type="entry name" value="ECF_trnsprt_substrate-spec"/>
</dbReference>
<dbReference type="PANTHER" id="PTHR37815">
    <property type="entry name" value="UPF0397 PROTEIN BC_2624-RELATED"/>
    <property type="match status" value="1"/>
</dbReference>
<evidence type="ECO:0000313" key="7">
    <source>
        <dbReference type="Proteomes" id="UP000701680"/>
    </source>
</evidence>
<evidence type="ECO:0000256" key="1">
    <source>
        <dbReference type="ARBA" id="ARBA00022692"/>
    </source>
</evidence>
<evidence type="ECO:0000313" key="6">
    <source>
        <dbReference type="Proteomes" id="UP000528555"/>
    </source>
</evidence>
<keyword evidence="6" id="KW-1185">Reference proteome</keyword>